<proteinExistence type="inferred from homology"/>
<dbReference type="Pfam" id="PF13087">
    <property type="entry name" value="AAA_12"/>
    <property type="match status" value="1"/>
</dbReference>
<protein>
    <recommendedName>
        <fullName evidence="10">DNA2/NAM7 helicase-like C-terminal domain-containing protein</fullName>
    </recommendedName>
</protein>
<sequence length="710" mass="79831">MDINTERIKRQVQALEKISELPKSTLTQILLGINYDKDTVEAKNPISNKIASLTTVATKYALDMLRGANFNGLQWKAFDSVVFGTDGVSFLQGPPGTGKSHVISFIAVFCNLIGVPILAGAPSRVATKAMALKIIKQLQSLPEDARQDINLTISPTFNESQSMALEHLGQRERTAKWSSPEDILLRDYQLFVKILTGVESHWDPKDKVDQKAKRDWVRLYKGILTNDQKLTPQQWDFFWSTARSFRGIFLDKSTMIVSTVNNQGALIRTSTKFLGRIERDGLAIIDEANVDPEFDISITLSFNPYCTSFVGDHFQLSPICGSEGVNEFGSQGTMSLFQRVAEGQDPKLFTMLQMTYRFPARLADLPGAISGYVGLCTQDPSAHDTDPTWQIPLHKAIKRPGNYQQEFDKLPKGDARRLFINQRTRSGKANHSMSTVNYGNINAIYAYVDHMVAAQQTLKEKITILVPFAAQLTDMNDFFDKTPLQGIRIKTIDSYQGSEEDIILLDLTTANEHDPAAIGFLRKWNRINVAITRCKQALVMFGNLDLLRTRIEAINDNASSNFALMLMDIIDRGDVIDYCNLDAENDFLPKDAIEWATQRFTLKCPPSQMKELRGRPALPIRDKKAPETISSLEWKLIRRLDDFRVAAANGRLAAEAQSSYVTGLFDMLESKIDHDDNIEGKVKDKELDMEMDACPVVDDDNYEMGIRLIE</sequence>
<evidence type="ECO:0000256" key="2">
    <source>
        <dbReference type="ARBA" id="ARBA00022741"/>
    </source>
</evidence>
<dbReference type="RefSeq" id="XP_018071228.1">
    <property type="nucleotide sequence ID" value="XM_018219851.1"/>
</dbReference>
<keyword evidence="5" id="KW-0067">ATP-binding</keyword>
<evidence type="ECO:0000313" key="8">
    <source>
        <dbReference type="EMBL" id="KUJ16873.1"/>
    </source>
</evidence>
<dbReference type="Pfam" id="PF13086">
    <property type="entry name" value="AAA_11"/>
    <property type="match status" value="1"/>
</dbReference>
<dbReference type="PANTHER" id="PTHR43788:SF8">
    <property type="entry name" value="DNA-BINDING PROTEIN SMUBP-2"/>
    <property type="match status" value="1"/>
</dbReference>
<gene>
    <name evidence="8" type="ORF">LY89DRAFT_733877</name>
</gene>
<evidence type="ECO:0008006" key="10">
    <source>
        <dbReference type="Google" id="ProtNLM"/>
    </source>
</evidence>
<organism evidence="8 9">
    <name type="scientific">Mollisia scopiformis</name>
    <name type="common">Conifer needle endophyte fungus</name>
    <name type="synonym">Phialocephala scopiformis</name>
    <dbReference type="NCBI Taxonomy" id="149040"/>
    <lineage>
        <taxon>Eukaryota</taxon>
        <taxon>Fungi</taxon>
        <taxon>Dikarya</taxon>
        <taxon>Ascomycota</taxon>
        <taxon>Pezizomycotina</taxon>
        <taxon>Leotiomycetes</taxon>
        <taxon>Helotiales</taxon>
        <taxon>Mollisiaceae</taxon>
        <taxon>Mollisia</taxon>
    </lineage>
</organism>
<dbReference type="CDD" id="cd18808">
    <property type="entry name" value="SF1_C_Upf1"/>
    <property type="match status" value="1"/>
</dbReference>
<dbReference type="SUPFAM" id="SSF52540">
    <property type="entry name" value="P-loop containing nucleoside triphosphate hydrolases"/>
    <property type="match status" value="1"/>
</dbReference>
<dbReference type="AlphaFoldDB" id="A0A194X9N4"/>
<dbReference type="OrthoDB" id="3564945at2759"/>
<feature type="domain" description="DNA2/NAM7 helicase helicase" evidence="6">
    <location>
        <begin position="70"/>
        <end position="322"/>
    </location>
</feature>
<dbReference type="InterPro" id="IPR050534">
    <property type="entry name" value="Coronavir_polyprotein_1ab"/>
</dbReference>
<dbReference type="GO" id="GO:0016787">
    <property type="term" value="F:hydrolase activity"/>
    <property type="evidence" value="ECO:0007669"/>
    <property type="project" value="UniProtKB-KW"/>
</dbReference>
<evidence type="ECO:0000259" key="6">
    <source>
        <dbReference type="Pfam" id="PF13086"/>
    </source>
</evidence>
<dbReference type="InParanoid" id="A0A194X9N4"/>
<dbReference type="PANTHER" id="PTHR43788">
    <property type="entry name" value="DNA2/NAM7 HELICASE FAMILY MEMBER"/>
    <property type="match status" value="1"/>
</dbReference>
<reference evidence="8 9" key="1">
    <citation type="submission" date="2015-10" db="EMBL/GenBank/DDBJ databases">
        <title>Full genome of DAOMC 229536 Phialocephala scopiformis, a fungal endophyte of spruce producing the potent anti-insectan compound rugulosin.</title>
        <authorList>
            <consortium name="DOE Joint Genome Institute"/>
            <person name="Walker A.K."/>
            <person name="Frasz S.L."/>
            <person name="Seifert K.A."/>
            <person name="Miller J.D."/>
            <person name="Mondo S.J."/>
            <person name="Labutti K."/>
            <person name="Lipzen A."/>
            <person name="Dockter R."/>
            <person name="Kennedy M."/>
            <person name="Grigoriev I.V."/>
            <person name="Spatafora J.W."/>
        </authorList>
    </citation>
    <scope>NUCLEOTIDE SEQUENCE [LARGE SCALE GENOMIC DNA]</scope>
    <source>
        <strain evidence="8 9">CBS 120377</strain>
    </source>
</reference>
<name>A0A194X9N4_MOLSC</name>
<keyword evidence="9" id="KW-1185">Reference proteome</keyword>
<evidence type="ECO:0000313" key="9">
    <source>
        <dbReference type="Proteomes" id="UP000070700"/>
    </source>
</evidence>
<dbReference type="InterPro" id="IPR027417">
    <property type="entry name" value="P-loop_NTPase"/>
</dbReference>
<dbReference type="Gene3D" id="3.40.50.300">
    <property type="entry name" value="P-loop containing nucleotide triphosphate hydrolases"/>
    <property type="match status" value="2"/>
</dbReference>
<evidence type="ECO:0000256" key="4">
    <source>
        <dbReference type="ARBA" id="ARBA00022806"/>
    </source>
</evidence>
<dbReference type="KEGG" id="psco:LY89DRAFT_733877"/>
<feature type="domain" description="DNA2/NAM7 helicase-like C-terminal" evidence="7">
    <location>
        <begin position="334"/>
        <end position="543"/>
    </location>
</feature>
<accession>A0A194X9N4</accession>
<evidence type="ECO:0000256" key="1">
    <source>
        <dbReference type="ARBA" id="ARBA00007913"/>
    </source>
</evidence>
<dbReference type="InterPro" id="IPR047187">
    <property type="entry name" value="SF1_C_Upf1"/>
</dbReference>
<keyword evidence="2" id="KW-0547">Nucleotide-binding</keyword>
<evidence type="ECO:0000256" key="5">
    <source>
        <dbReference type="ARBA" id="ARBA00022840"/>
    </source>
</evidence>
<dbReference type="EMBL" id="KQ947415">
    <property type="protein sequence ID" value="KUJ16873.1"/>
    <property type="molecule type" value="Genomic_DNA"/>
</dbReference>
<dbReference type="Proteomes" id="UP000070700">
    <property type="component" value="Unassembled WGS sequence"/>
</dbReference>
<evidence type="ECO:0000259" key="7">
    <source>
        <dbReference type="Pfam" id="PF13087"/>
    </source>
</evidence>
<evidence type="ECO:0000256" key="3">
    <source>
        <dbReference type="ARBA" id="ARBA00022801"/>
    </source>
</evidence>
<dbReference type="GeneID" id="28829577"/>
<dbReference type="InterPro" id="IPR041679">
    <property type="entry name" value="DNA2/NAM7-like_C"/>
</dbReference>
<dbReference type="GO" id="GO:0043139">
    <property type="term" value="F:5'-3' DNA helicase activity"/>
    <property type="evidence" value="ECO:0007669"/>
    <property type="project" value="TreeGrafter"/>
</dbReference>
<comment type="similarity">
    <text evidence="1">Belongs to the DNA2/NAM7 helicase family.</text>
</comment>
<dbReference type="GO" id="GO:0005524">
    <property type="term" value="F:ATP binding"/>
    <property type="evidence" value="ECO:0007669"/>
    <property type="project" value="UniProtKB-KW"/>
</dbReference>
<keyword evidence="3" id="KW-0378">Hydrolase</keyword>
<keyword evidence="4" id="KW-0347">Helicase</keyword>
<dbReference type="InterPro" id="IPR041677">
    <property type="entry name" value="DNA2/NAM7_AAA_11"/>
</dbReference>